<dbReference type="InterPro" id="IPR011059">
    <property type="entry name" value="Metal-dep_hydrolase_composite"/>
</dbReference>
<protein>
    <recommendedName>
        <fullName evidence="2">Amidohydrolase-related domain-containing protein</fullName>
    </recommendedName>
</protein>
<dbReference type="Proteomes" id="UP000446866">
    <property type="component" value="Unassembled WGS sequence"/>
</dbReference>
<organism evidence="3 4">
    <name type="scientific">Anaerotruncus colihominis</name>
    <dbReference type="NCBI Taxonomy" id="169435"/>
    <lineage>
        <taxon>Bacteria</taxon>
        <taxon>Bacillati</taxon>
        <taxon>Bacillota</taxon>
        <taxon>Clostridia</taxon>
        <taxon>Eubacteriales</taxon>
        <taxon>Oscillospiraceae</taxon>
        <taxon>Anaerotruncus</taxon>
    </lineage>
</organism>
<gene>
    <name evidence="3" type="ORF">D0435_13015</name>
</gene>
<dbReference type="AlphaFoldDB" id="A0A845QKE0"/>
<dbReference type="InterPro" id="IPR050287">
    <property type="entry name" value="MTA/SAH_deaminase"/>
</dbReference>
<keyword evidence="1" id="KW-0378">Hydrolase</keyword>
<evidence type="ECO:0000256" key="1">
    <source>
        <dbReference type="ARBA" id="ARBA00022801"/>
    </source>
</evidence>
<dbReference type="SUPFAM" id="SSF51556">
    <property type="entry name" value="Metallo-dependent hydrolases"/>
    <property type="match status" value="1"/>
</dbReference>
<dbReference type="Pfam" id="PF01979">
    <property type="entry name" value="Amidohydro_1"/>
    <property type="match status" value="1"/>
</dbReference>
<accession>A0A845QKE0</accession>
<sequence length="492" mass="54166">MLQEVVCLNKESVFLKAKYIIIWDGKQHRQLEDGYLEIRGNEIVDFHRKLAEGTPYEDLGNSAIIPGFINLHCHPSEVYGGRSYKEDQGNANFYDSTLYDYAGLVSFGEECAEIQAKLNIAEILKSGCTTSLIFGGPESELEAETAEQTGIRAYIGWGVRAGDAKEEISIWDSPDGHSLTFSFDEASGMQRLREAVDFAKNLEGSGSGRIKGLLAPTQTMTCTEEMLRQVRKEADKHGIGITIHGSEDFIEFETSIRHRGKTPVEVMHETGLLGEDLVIAHCCCITGHSQIYMRGRDLQLLGQAGATVAHCPIVLAREGDTLETFERYQQAGVNMGIGTDTFPSDFIQEMRMAAIMGKITGRSTFAASAKDIFYAATVNGAHALGRKDLGKLAPGCKADFSVISLDSIEMSPVRDVVKNLIYSATRHSVQHVYVDGQRIVENGKVKGIDEKALCGQLQEFAEAGWKKAEKKDIRHRGIDVLSPLSFSKINLD</sequence>
<proteinExistence type="predicted"/>
<reference evidence="3 4" key="1">
    <citation type="submission" date="2018-08" db="EMBL/GenBank/DDBJ databases">
        <title>Murine metabolic-syndrome-specific gut microbial biobank.</title>
        <authorList>
            <person name="Liu C."/>
        </authorList>
    </citation>
    <scope>NUCLEOTIDE SEQUENCE [LARGE SCALE GENOMIC DNA]</scope>
    <source>
        <strain evidence="3 4">28</strain>
    </source>
</reference>
<name>A0A845QKE0_9FIRM</name>
<dbReference type="SUPFAM" id="SSF51338">
    <property type="entry name" value="Composite domain of metallo-dependent hydrolases"/>
    <property type="match status" value="2"/>
</dbReference>
<evidence type="ECO:0000313" key="3">
    <source>
        <dbReference type="EMBL" id="NBH62570.1"/>
    </source>
</evidence>
<evidence type="ECO:0000259" key="2">
    <source>
        <dbReference type="Pfam" id="PF01979"/>
    </source>
</evidence>
<evidence type="ECO:0000313" key="4">
    <source>
        <dbReference type="Proteomes" id="UP000446866"/>
    </source>
</evidence>
<keyword evidence="4" id="KW-1185">Reference proteome</keyword>
<dbReference type="Gene3D" id="3.20.20.140">
    <property type="entry name" value="Metal-dependent hydrolases"/>
    <property type="match status" value="1"/>
</dbReference>
<dbReference type="PANTHER" id="PTHR43794">
    <property type="entry name" value="AMINOHYDROLASE SSNA-RELATED"/>
    <property type="match status" value="1"/>
</dbReference>
<dbReference type="EMBL" id="QXWK01000028">
    <property type="protein sequence ID" value="NBH62570.1"/>
    <property type="molecule type" value="Genomic_DNA"/>
</dbReference>
<dbReference type="Gene3D" id="2.30.40.10">
    <property type="entry name" value="Urease, subunit C, domain 1"/>
    <property type="match status" value="1"/>
</dbReference>
<dbReference type="PANTHER" id="PTHR43794:SF11">
    <property type="entry name" value="AMIDOHYDROLASE-RELATED DOMAIN-CONTAINING PROTEIN"/>
    <property type="match status" value="1"/>
</dbReference>
<dbReference type="GO" id="GO:0016810">
    <property type="term" value="F:hydrolase activity, acting on carbon-nitrogen (but not peptide) bonds"/>
    <property type="evidence" value="ECO:0007669"/>
    <property type="project" value="InterPro"/>
</dbReference>
<comment type="caution">
    <text evidence="3">The sequence shown here is derived from an EMBL/GenBank/DDBJ whole genome shotgun (WGS) entry which is preliminary data.</text>
</comment>
<dbReference type="InterPro" id="IPR006680">
    <property type="entry name" value="Amidohydro-rel"/>
</dbReference>
<feature type="domain" description="Amidohydrolase-related" evidence="2">
    <location>
        <begin position="64"/>
        <end position="438"/>
    </location>
</feature>
<dbReference type="InterPro" id="IPR032466">
    <property type="entry name" value="Metal_Hydrolase"/>
</dbReference>